<dbReference type="InterPro" id="IPR002159">
    <property type="entry name" value="CD36_fam"/>
</dbReference>
<sequence length="592" mass="66569">MPKLPLCALFLGTVLIITFVALHWVVQPLFYGEQVVQGIRSLYGPFGSVDHWKKFGLPTYVALDPEQLHVYLFNVTNSQEIVRDGMKPILEEVGPYVYIIEKIIEEIPRNDTATIRFKERTIYHFSPLYSGSLSENDLVTVLNVPFVKTVKDLENMARQSSPRDMFPILLLLEQGLETVFVDATVRELLFDGLSQPSLAKVQKLIGGHALQTFQNGKFRFFHHGNQSESKDYVISTRLSPTTSPGGPELDYGQILSYDNATELNYWAKTADGKCNEISGTPDGTLFKPLKIQGMSLSVFKPEICRSVQFHLNGVVRPYDGLIGYRFSLGRELLWDSSINFENNCFCPNPGIEIKTCLPAGTLSNCRDAGVPYITTLPHYLNSPIGGKPYLTQVVGLYPKPTLHESFIDVEPITGLALQSNIKLQLNFELSPSGAHDDLKNVPQVLFPILWTAEVKSMNMVMKQGIQQNIMRPLEIMEYVKWAVLAYAGRRNIRCDFQKHYLHNFFSDNIWLLKIPKNPIYFNTMILSSQDSQSVRSLSVKTRKAGSIPLAKRSVSAEAVFSNRTKYVAVTDTPSLKSSVSLGKRLEKAESVL</sequence>
<keyword evidence="4" id="KW-0716">Sensory transduction</keyword>
<dbReference type="PANTHER" id="PTHR11923">
    <property type="entry name" value="SCAVENGER RECEPTOR CLASS B TYPE-1 SR-B1"/>
    <property type="match status" value="1"/>
</dbReference>
<evidence type="ECO:0000256" key="4">
    <source>
        <dbReference type="ARBA" id="ARBA00022606"/>
    </source>
</evidence>
<organism evidence="12 13">
    <name type="scientific">Allacma fusca</name>
    <dbReference type="NCBI Taxonomy" id="39272"/>
    <lineage>
        <taxon>Eukaryota</taxon>
        <taxon>Metazoa</taxon>
        <taxon>Ecdysozoa</taxon>
        <taxon>Arthropoda</taxon>
        <taxon>Hexapoda</taxon>
        <taxon>Collembola</taxon>
        <taxon>Symphypleona</taxon>
        <taxon>Sminthuridae</taxon>
        <taxon>Allacma</taxon>
    </lineage>
</organism>
<gene>
    <name evidence="12" type="ORF">AFUS01_LOCUS15656</name>
</gene>
<dbReference type="GO" id="GO:0005044">
    <property type="term" value="F:scavenger receptor activity"/>
    <property type="evidence" value="ECO:0007669"/>
    <property type="project" value="TreeGrafter"/>
</dbReference>
<evidence type="ECO:0000256" key="11">
    <source>
        <dbReference type="ARBA" id="ARBA00040645"/>
    </source>
</evidence>
<evidence type="ECO:0000256" key="8">
    <source>
        <dbReference type="ARBA" id="ARBA00023157"/>
    </source>
</evidence>
<comment type="subcellular location">
    <subcellularLocation>
        <location evidence="1">Cell membrane</location>
    </subcellularLocation>
</comment>
<name>A0A8J2P5S2_9HEXA</name>
<keyword evidence="3" id="KW-1003">Cell membrane</keyword>
<evidence type="ECO:0000256" key="2">
    <source>
        <dbReference type="ARBA" id="ARBA00010532"/>
    </source>
</evidence>
<evidence type="ECO:0000256" key="9">
    <source>
        <dbReference type="ARBA" id="ARBA00023170"/>
    </source>
</evidence>
<dbReference type="PANTHER" id="PTHR11923:SF109">
    <property type="entry name" value="SENSORY NEURON MEMBRANE PROTEIN 2"/>
    <property type="match status" value="1"/>
</dbReference>
<accession>A0A8J2P5S2</accession>
<dbReference type="GO" id="GO:0005886">
    <property type="term" value="C:plasma membrane"/>
    <property type="evidence" value="ECO:0007669"/>
    <property type="project" value="UniProtKB-SubCell"/>
</dbReference>
<evidence type="ECO:0000256" key="7">
    <source>
        <dbReference type="ARBA" id="ARBA00023136"/>
    </source>
</evidence>
<evidence type="ECO:0000256" key="3">
    <source>
        <dbReference type="ARBA" id="ARBA00022475"/>
    </source>
</evidence>
<dbReference type="EMBL" id="CAJVCH010139709">
    <property type="protein sequence ID" value="CAG7726767.1"/>
    <property type="molecule type" value="Genomic_DNA"/>
</dbReference>
<keyword evidence="8" id="KW-1015">Disulfide bond</keyword>
<protein>
    <recommendedName>
        <fullName evidence="11">Sensory neuron membrane protein 2</fullName>
    </recommendedName>
</protein>
<keyword evidence="10" id="KW-0325">Glycoprotein</keyword>
<dbReference type="Proteomes" id="UP000708208">
    <property type="component" value="Unassembled WGS sequence"/>
</dbReference>
<keyword evidence="5" id="KW-0812">Transmembrane</keyword>
<evidence type="ECO:0000256" key="10">
    <source>
        <dbReference type="ARBA" id="ARBA00023180"/>
    </source>
</evidence>
<comment type="similarity">
    <text evidence="2">Belongs to the CD36 family.</text>
</comment>
<keyword evidence="9" id="KW-0675">Receptor</keyword>
<evidence type="ECO:0000256" key="5">
    <source>
        <dbReference type="ARBA" id="ARBA00022692"/>
    </source>
</evidence>
<evidence type="ECO:0000256" key="6">
    <source>
        <dbReference type="ARBA" id="ARBA00022989"/>
    </source>
</evidence>
<keyword evidence="7" id="KW-0472">Membrane</keyword>
<keyword evidence="13" id="KW-1185">Reference proteome</keyword>
<evidence type="ECO:0000313" key="13">
    <source>
        <dbReference type="Proteomes" id="UP000708208"/>
    </source>
</evidence>
<dbReference type="AlphaFoldDB" id="A0A8J2P5S2"/>
<dbReference type="Pfam" id="PF01130">
    <property type="entry name" value="CD36"/>
    <property type="match status" value="1"/>
</dbReference>
<evidence type="ECO:0000313" key="12">
    <source>
        <dbReference type="EMBL" id="CAG7726767.1"/>
    </source>
</evidence>
<dbReference type="OrthoDB" id="195015at2759"/>
<reference evidence="12" key="1">
    <citation type="submission" date="2021-06" db="EMBL/GenBank/DDBJ databases">
        <authorList>
            <person name="Hodson N. C."/>
            <person name="Mongue J. A."/>
            <person name="Jaron S. K."/>
        </authorList>
    </citation>
    <scope>NUCLEOTIDE SEQUENCE</scope>
</reference>
<keyword evidence="6" id="KW-1133">Transmembrane helix</keyword>
<dbReference type="GO" id="GO:0005737">
    <property type="term" value="C:cytoplasm"/>
    <property type="evidence" value="ECO:0007669"/>
    <property type="project" value="TreeGrafter"/>
</dbReference>
<evidence type="ECO:0000256" key="1">
    <source>
        <dbReference type="ARBA" id="ARBA00004236"/>
    </source>
</evidence>
<proteinExistence type="inferred from homology"/>
<comment type="caution">
    <text evidence="12">The sequence shown here is derived from an EMBL/GenBank/DDBJ whole genome shotgun (WGS) entry which is preliminary data.</text>
</comment>